<evidence type="ECO:0000259" key="4">
    <source>
        <dbReference type="Pfam" id="PF02581"/>
    </source>
</evidence>
<organism evidence="5 6">
    <name type="scientific">Nocardioides ginsengisoli</name>
    <dbReference type="NCBI Taxonomy" id="363868"/>
    <lineage>
        <taxon>Bacteria</taxon>
        <taxon>Bacillati</taxon>
        <taxon>Actinomycetota</taxon>
        <taxon>Actinomycetes</taxon>
        <taxon>Propionibacteriales</taxon>
        <taxon>Nocardioidaceae</taxon>
        <taxon>Nocardioides</taxon>
    </lineage>
</organism>
<accession>A0ABW3W2Y4</accession>
<keyword evidence="3" id="KW-0784">Thiamine biosynthesis</keyword>
<name>A0ABW3W2Y4_9ACTN</name>
<dbReference type="InterPro" id="IPR022998">
    <property type="entry name" value="ThiamineP_synth_TenI"/>
</dbReference>
<protein>
    <submittedName>
        <fullName evidence="5">Thiamine phosphate synthase</fullName>
    </submittedName>
</protein>
<dbReference type="Pfam" id="PF02581">
    <property type="entry name" value="TMP-TENI"/>
    <property type="match status" value="1"/>
</dbReference>
<comment type="pathway">
    <text evidence="2">Cofactor biosynthesis; thiamine diphosphate biosynthesis.</text>
</comment>
<evidence type="ECO:0000313" key="5">
    <source>
        <dbReference type="EMBL" id="MFD1248608.1"/>
    </source>
</evidence>
<evidence type="ECO:0000256" key="2">
    <source>
        <dbReference type="ARBA" id="ARBA00004948"/>
    </source>
</evidence>
<sequence>MSRRLVVLTDRHQVRAGRSLRDVLGAAADAGLRIVLLRELDLPDDERAKIADHARTCGMEVLAAHRPVPGGAGVHLPAAAPAPEIPTRWGRSCHSRADAVAAAGDGAWWATLSPYAETESKPGYGPPLAADDFAALPLPVYALGGITVDNAAAARAAGAYGVAVMGAVMRASDPADVVAALLSAVRS</sequence>
<dbReference type="Gene3D" id="3.20.20.70">
    <property type="entry name" value="Aldolase class I"/>
    <property type="match status" value="1"/>
</dbReference>
<dbReference type="RefSeq" id="WP_367921576.1">
    <property type="nucleotide sequence ID" value="NZ_BAABAC010000044.1"/>
</dbReference>
<gene>
    <name evidence="5" type="ORF">ACFQ3F_12485</name>
</gene>
<dbReference type="CDD" id="cd00564">
    <property type="entry name" value="TMP_TenI"/>
    <property type="match status" value="1"/>
</dbReference>
<evidence type="ECO:0000313" key="6">
    <source>
        <dbReference type="Proteomes" id="UP001597229"/>
    </source>
</evidence>
<keyword evidence="6" id="KW-1185">Reference proteome</keyword>
<dbReference type="EMBL" id="JBHTLX010000017">
    <property type="protein sequence ID" value="MFD1248608.1"/>
    <property type="molecule type" value="Genomic_DNA"/>
</dbReference>
<comment type="caution">
    <text evidence="5">The sequence shown here is derived from an EMBL/GenBank/DDBJ whole genome shotgun (WGS) entry which is preliminary data.</text>
</comment>
<reference evidence="6" key="1">
    <citation type="journal article" date="2019" name="Int. J. Syst. Evol. Microbiol.">
        <title>The Global Catalogue of Microorganisms (GCM) 10K type strain sequencing project: providing services to taxonomists for standard genome sequencing and annotation.</title>
        <authorList>
            <consortium name="The Broad Institute Genomics Platform"/>
            <consortium name="The Broad Institute Genome Sequencing Center for Infectious Disease"/>
            <person name="Wu L."/>
            <person name="Ma J."/>
        </authorList>
    </citation>
    <scope>NUCLEOTIDE SEQUENCE [LARGE SCALE GENOMIC DNA]</scope>
    <source>
        <strain evidence="6">CCUG 52478</strain>
    </source>
</reference>
<feature type="domain" description="Thiamine phosphate synthase/TenI" evidence="4">
    <location>
        <begin position="90"/>
        <end position="168"/>
    </location>
</feature>
<dbReference type="PANTHER" id="PTHR20857:SF15">
    <property type="entry name" value="THIAMINE-PHOSPHATE SYNTHASE"/>
    <property type="match status" value="1"/>
</dbReference>
<comment type="function">
    <text evidence="1">Condenses 4-methyl-5-(beta-hydroxyethyl)thiazole monophosphate (THZ-P) and 2-methyl-4-amino-5-hydroxymethyl pyrimidine pyrophosphate (HMP-PP) to form thiamine monophosphate (TMP).</text>
</comment>
<evidence type="ECO:0000256" key="1">
    <source>
        <dbReference type="ARBA" id="ARBA00003814"/>
    </source>
</evidence>
<dbReference type="InterPro" id="IPR036206">
    <property type="entry name" value="ThiamineP_synth_sf"/>
</dbReference>
<dbReference type="SUPFAM" id="SSF51391">
    <property type="entry name" value="Thiamin phosphate synthase"/>
    <property type="match status" value="1"/>
</dbReference>
<dbReference type="InterPro" id="IPR013785">
    <property type="entry name" value="Aldolase_TIM"/>
</dbReference>
<evidence type="ECO:0000256" key="3">
    <source>
        <dbReference type="ARBA" id="ARBA00022977"/>
    </source>
</evidence>
<dbReference type="Proteomes" id="UP001597229">
    <property type="component" value="Unassembled WGS sequence"/>
</dbReference>
<dbReference type="PANTHER" id="PTHR20857">
    <property type="entry name" value="THIAMINE-PHOSPHATE PYROPHOSPHORYLASE"/>
    <property type="match status" value="1"/>
</dbReference>
<proteinExistence type="predicted"/>